<comment type="cofactor">
    <cofactor evidence="1">
        <name>FAD</name>
        <dbReference type="ChEBI" id="CHEBI:57692"/>
    </cofactor>
</comment>
<evidence type="ECO:0000259" key="4">
    <source>
        <dbReference type="Pfam" id="PF01593"/>
    </source>
</evidence>
<dbReference type="RefSeq" id="WP_146592720.1">
    <property type="nucleotide sequence ID" value="NZ_SJPT01000001.1"/>
</dbReference>
<feature type="domain" description="Amine oxidase" evidence="4">
    <location>
        <begin position="17"/>
        <end position="452"/>
    </location>
</feature>
<keyword evidence="6" id="KW-1185">Reference proteome</keyword>
<gene>
    <name evidence="5" type="primary">pds</name>
    <name evidence="5" type="ORF">Pla52o_02050</name>
</gene>
<feature type="binding site" evidence="3">
    <location>
        <begin position="40"/>
        <end position="41"/>
    </location>
    <ligand>
        <name>FAD</name>
        <dbReference type="ChEBI" id="CHEBI:57692"/>
    </ligand>
</feature>
<evidence type="ECO:0000256" key="3">
    <source>
        <dbReference type="PIRSR" id="PIRSR601613-1"/>
    </source>
</evidence>
<proteinExistence type="predicted"/>
<dbReference type="PANTHER" id="PTHR42923">
    <property type="entry name" value="PROTOPORPHYRINOGEN OXIDASE"/>
    <property type="match status" value="1"/>
</dbReference>
<sequence length="481" mass="52547">MSGSEDRRHVVIVGGGVAGLAAAECIVRHHPEHFRVSVLEAKRVAGGRAGSFTDPDSGETLDYCQHVAMGCCTNLIGLLSRCGLTDALRRYKSLTFFHPHFPPSKFTPSTWLPAPLHLASVIGKLNYLNRKQKNEIRRGLWKLIRSSHHQLDHAIASEWLQSHGQSAETIRLFWDVILTSALGESSQHASMTAARKVFVDGFAAARGASDVLVPDRPLSTLFGRDVVGVLTQLGVKVRCATPAQKIQTHQGNLQAVLTSDGQRIAADHVISAVPWHTVARLFDDPEIARILPRLSSFEHFPSSPISGLHLWFDRPITERPHAVLVDTLTQWLFRQPCGQFQAAKNSSEHYYQVVISGSHPMSGSSKDEIVRQVLSELGAVFPPTKSATLLRHRVVTDPNSVFSVRPTVEQLRPSPSPAPEKLPWLCLAGDWTRTGWPATMEGAVISGIQAAGGVFENAGLPSIAPDPGLKRGWLANCMIAH</sequence>
<dbReference type="InterPro" id="IPR001613">
    <property type="entry name" value="Flavin_amine_oxidase"/>
</dbReference>
<dbReference type="Proteomes" id="UP000316304">
    <property type="component" value="Unassembled WGS sequence"/>
</dbReference>
<dbReference type="SUPFAM" id="SSF51905">
    <property type="entry name" value="FAD/NAD(P)-binding domain"/>
    <property type="match status" value="1"/>
</dbReference>
<evidence type="ECO:0000256" key="2">
    <source>
        <dbReference type="ARBA" id="ARBA00023002"/>
    </source>
</evidence>
<dbReference type="InterPro" id="IPR017830">
    <property type="entry name" value="SQase_HpnE"/>
</dbReference>
<dbReference type="InterPro" id="IPR002937">
    <property type="entry name" value="Amino_oxidase"/>
</dbReference>
<evidence type="ECO:0000256" key="1">
    <source>
        <dbReference type="ARBA" id="ARBA00001974"/>
    </source>
</evidence>
<dbReference type="InterPro" id="IPR050464">
    <property type="entry name" value="Zeta_carotene_desat/Oxidored"/>
</dbReference>
<dbReference type="EMBL" id="SJPT01000001">
    <property type="protein sequence ID" value="TWU26352.1"/>
    <property type="molecule type" value="Genomic_DNA"/>
</dbReference>
<dbReference type="EC" id="1.3.5.5" evidence="5"/>
<evidence type="ECO:0000313" key="6">
    <source>
        <dbReference type="Proteomes" id="UP000316304"/>
    </source>
</evidence>
<comment type="caution">
    <text evidence="5">The sequence shown here is derived from an EMBL/GenBank/DDBJ whole genome shotgun (WGS) entry which is preliminary data.</text>
</comment>
<evidence type="ECO:0000313" key="5">
    <source>
        <dbReference type="EMBL" id="TWU26352.1"/>
    </source>
</evidence>
<dbReference type="Pfam" id="PF01593">
    <property type="entry name" value="Amino_oxidase"/>
    <property type="match status" value="1"/>
</dbReference>
<keyword evidence="2 5" id="KW-0560">Oxidoreductase</keyword>
<dbReference type="InterPro" id="IPR036188">
    <property type="entry name" value="FAD/NAD-bd_sf"/>
</dbReference>
<organism evidence="5 6">
    <name type="scientific">Novipirellula galeiformis</name>
    <dbReference type="NCBI Taxonomy" id="2528004"/>
    <lineage>
        <taxon>Bacteria</taxon>
        <taxon>Pseudomonadati</taxon>
        <taxon>Planctomycetota</taxon>
        <taxon>Planctomycetia</taxon>
        <taxon>Pirellulales</taxon>
        <taxon>Pirellulaceae</taxon>
        <taxon>Novipirellula</taxon>
    </lineage>
</organism>
<dbReference type="PANTHER" id="PTHR42923:SF47">
    <property type="entry name" value="BLR3003 PROTEIN"/>
    <property type="match status" value="1"/>
</dbReference>
<dbReference type="AlphaFoldDB" id="A0A5C6CPF9"/>
<dbReference type="Gene3D" id="3.50.50.60">
    <property type="entry name" value="FAD/NAD(P)-binding domain"/>
    <property type="match status" value="1"/>
</dbReference>
<dbReference type="PRINTS" id="PR00757">
    <property type="entry name" value="AMINEOXDASEF"/>
</dbReference>
<name>A0A5C6CPF9_9BACT</name>
<dbReference type="GO" id="GO:0016491">
    <property type="term" value="F:oxidoreductase activity"/>
    <property type="evidence" value="ECO:0007669"/>
    <property type="project" value="UniProtKB-KW"/>
</dbReference>
<accession>A0A5C6CPF9</accession>
<dbReference type="OrthoDB" id="9814556at2"/>
<protein>
    <submittedName>
        <fullName evidence="5">15-cis-phytoene desaturase</fullName>
        <ecNumber evidence="5">1.3.5.5</ecNumber>
    </submittedName>
</protein>
<dbReference type="NCBIfam" id="TIGR03467">
    <property type="entry name" value="HpnE"/>
    <property type="match status" value="1"/>
</dbReference>
<reference evidence="5 6" key="1">
    <citation type="submission" date="2019-02" db="EMBL/GenBank/DDBJ databases">
        <title>Deep-cultivation of Planctomycetes and their phenomic and genomic characterization uncovers novel biology.</title>
        <authorList>
            <person name="Wiegand S."/>
            <person name="Jogler M."/>
            <person name="Boedeker C."/>
            <person name="Pinto D."/>
            <person name="Vollmers J."/>
            <person name="Rivas-Marin E."/>
            <person name="Kohn T."/>
            <person name="Peeters S.H."/>
            <person name="Heuer A."/>
            <person name="Rast P."/>
            <person name="Oberbeckmann S."/>
            <person name="Bunk B."/>
            <person name="Jeske O."/>
            <person name="Meyerdierks A."/>
            <person name="Storesund J.E."/>
            <person name="Kallscheuer N."/>
            <person name="Luecker S."/>
            <person name="Lage O.M."/>
            <person name="Pohl T."/>
            <person name="Merkel B.J."/>
            <person name="Hornburger P."/>
            <person name="Mueller R.-W."/>
            <person name="Bruemmer F."/>
            <person name="Labrenz M."/>
            <person name="Spormann A.M."/>
            <person name="Op Den Camp H."/>
            <person name="Overmann J."/>
            <person name="Amann R."/>
            <person name="Jetten M.S.M."/>
            <person name="Mascher T."/>
            <person name="Medema M.H."/>
            <person name="Devos D.P."/>
            <person name="Kaster A.-K."/>
            <person name="Ovreas L."/>
            <person name="Rohde M."/>
            <person name="Galperin M.Y."/>
            <person name="Jogler C."/>
        </authorList>
    </citation>
    <scope>NUCLEOTIDE SEQUENCE [LARGE SCALE GENOMIC DNA]</scope>
    <source>
        <strain evidence="5 6">Pla52o</strain>
    </source>
</reference>